<dbReference type="Proteomes" id="UP001360953">
    <property type="component" value="Unassembled WGS sequence"/>
</dbReference>
<dbReference type="RefSeq" id="XP_066657669.1">
    <property type="nucleotide sequence ID" value="XM_066797994.1"/>
</dbReference>
<comment type="caution">
    <text evidence="3">The sequence shown here is derived from an EMBL/GenBank/DDBJ whole genome shotgun (WGS) entry which is preliminary data.</text>
</comment>
<evidence type="ECO:0008006" key="5">
    <source>
        <dbReference type="Google" id="ProtNLM"/>
    </source>
</evidence>
<sequence>MMKMMACCCTCLLLASLLFCWFTGVSAELAGAFSRLMEAIGAFFEWDSKDAAAGSSFSPSTGLSKSKTPNKKPRTMGYIDSQTMVPKQQRASSRRIVQDRGSLAHPTPSLHSFLSSLPRRPFPGSPPLNYGGARRGRVLAASCLLKNLHFLCLA</sequence>
<feature type="compositionally biased region" description="Polar residues" evidence="1">
    <location>
        <begin position="80"/>
        <end position="91"/>
    </location>
</feature>
<organism evidence="3 4">
    <name type="scientific">Phyllosticta citribraziliensis</name>
    <dbReference type="NCBI Taxonomy" id="989973"/>
    <lineage>
        <taxon>Eukaryota</taxon>
        <taxon>Fungi</taxon>
        <taxon>Dikarya</taxon>
        <taxon>Ascomycota</taxon>
        <taxon>Pezizomycotina</taxon>
        <taxon>Dothideomycetes</taxon>
        <taxon>Dothideomycetes incertae sedis</taxon>
        <taxon>Botryosphaeriales</taxon>
        <taxon>Phyllostictaceae</taxon>
        <taxon>Phyllosticta</taxon>
    </lineage>
</organism>
<feature type="signal peptide" evidence="2">
    <location>
        <begin position="1"/>
        <end position="27"/>
    </location>
</feature>
<feature type="region of interest" description="Disordered" evidence="1">
    <location>
        <begin position="53"/>
        <end position="107"/>
    </location>
</feature>
<evidence type="ECO:0000313" key="3">
    <source>
        <dbReference type="EMBL" id="KAK7540738.1"/>
    </source>
</evidence>
<gene>
    <name evidence="3" type="ORF">J3D65DRAFT_600842</name>
</gene>
<keyword evidence="4" id="KW-1185">Reference proteome</keyword>
<keyword evidence="2" id="KW-0732">Signal</keyword>
<evidence type="ECO:0000313" key="4">
    <source>
        <dbReference type="Proteomes" id="UP001360953"/>
    </source>
</evidence>
<accession>A0ABR1M1D8</accession>
<name>A0ABR1M1D8_9PEZI</name>
<proteinExistence type="predicted"/>
<dbReference type="GeneID" id="92030900"/>
<feature type="compositionally biased region" description="Polar residues" evidence="1">
    <location>
        <begin position="55"/>
        <end position="67"/>
    </location>
</feature>
<feature type="chain" id="PRO_5045830281" description="Secreted protein" evidence="2">
    <location>
        <begin position="28"/>
        <end position="154"/>
    </location>
</feature>
<evidence type="ECO:0000256" key="1">
    <source>
        <dbReference type="SAM" id="MobiDB-lite"/>
    </source>
</evidence>
<dbReference type="EMBL" id="JBBPEH010000003">
    <property type="protein sequence ID" value="KAK7540738.1"/>
    <property type="molecule type" value="Genomic_DNA"/>
</dbReference>
<protein>
    <recommendedName>
        <fullName evidence="5">Secreted protein</fullName>
    </recommendedName>
</protein>
<reference evidence="3 4" key="1">
    <citation type="submission" date="2024-04" db="EMBL/GenBank/DDBJ databases">
        <title>Phyllosticta paracitricarpa is synonymous to the EU quarantine fungus P. citricarpa based on phylogenomic analyses.</title>
        <authorList>
            <consortium name="Lawrence Berkeley National Laboratory"/>
            <person name="Van ingen-buijs V.A."/>
            <person name="Van westerhoven A.C."/>
            <person name="Haridas S."/>
            <person name="Skiadas P."/>
            <person name="Martin F."/>
            <person name="Groenewald J.Z."/>
            <person name="Crous P.W."/>
            <person name="Seidl M.F."/>
        </authorList>
    </citation>
    <scope>NUCLEOTIDE SEQUENCE [LARGE SCALE GENOMIC DNA]</scope>
    <source>
        <strain evidence="3 4">CPC 17464</strain>
    </source>
</reference>
<evidence type="ECO:0000256" key="2">
    <source>
        <dbReference type="SAM" id="SignalP"/>
    </source>
</evidence>